<keyword evidence="2" id="KW-0687">Ribonucleoprotein</keyword>
<dbReference type="AlphaFoldDB" id="A0A9X2AFW5"/>
<dbReference type="GO" id="GO:0006412">
    <property type="term" value="P:translation"/>
    <property type="evidence" value="ECO:0007669"/>
    <property type="project" value="InterPro"/>
</dbReference>
<dbReference type="Proteomes" id="UP001139263">
    <property type="component" value="Unassembled WGS sequence"/>
</dbReference>
<evidence type="ECO:0000313" key="4">
    <source>
        <dbReference type="EMBL" id="MCI0184481.1"/>
    </source>
</evidence>
<dbReference type="RefSeq" id="WP_241716194.1">
    <property type="nucleotide sequence ID" value="NZ_JALBUF010000015.1"/>
</dbReference>
<dbReference type="GO" id="GO:0003735">
    <property type="term" value="F:structural constituent of ribosome"/>
    <property type="evidence" value="ECO:0007669"/>
    <property type="project" value="InterPro"/>
</dbReference>
<sequence>MKHMTVDELYDKLKGKTYVEWTDLVQLIEDEFQVSLVVEKSPDDDDIVAIAGDPDILRQIRMSQQDRENGRVFGQEDGLKYLRERIQGAERG</sequence>
<dbReference type="EMBL" id="JALBUF010000015">
    <property type="protein sequence ID" value="MCI0184481.1"/>
    <property type="molecule type" value="Genomic_DNA"/>
</dbReference>
<comment type="caution">
    <text evidence="4">The sequence shown here is derived from an EMBL/GenBank/DDBJ whole genome shotgun (WGS) entry which is preliminary data.</text>
</comment>
<dbReference type="InterPro" id="IPR036235">
    <property type="entry name" value="Ribosomal_bL12_oligo_N_sf"/>
</dbReference>
<dbReference type="GO" id="GO:0005840">
    <property type="term" value="C:ribosome"/>
    <property type="evidence" value="ECO:0007669"/>
    <property type="project" value="UniProtKB-KW"/>
</dbReference>
<organism evidence="4 5">
    <name type="scientific">Sulfoacidibacillus ferrooxidans</name>
    <dbReference type="NCBI Taxonomy" id="2005001"/>
    <lineage>
        <taxon>Bacteria</taxon>
        <taxon>Bacillati</taxon>
        <taxon>Bacillota</taxon>
        <taxon>Bacilli</taxon>
        <taxon>Bacillales</taxon>
        <taxon>Alicyclobacillaceae</taxon>
        <taxon>Sulfoacidibacillus</taxon>
    </lineage>
</organism>
<evidence type="ECO:0000313" key="5">
    <source>
        <dbReference type="Proteomes" id="UP001139263"/>
    </source>
</evidence>
<keyword evidence="1" id="KW-0689">Ribosomal protein</keyword>
<dbReference type="SUPFAM" id="SSF48300">
    <property type="entry name" value="Ribosomal protein L7/12, oligomerisation (N-terminal) domain"/>
    <property type="match status" value="1"/>
</dbReference>
<gene>
    <name evidence="4" type="ORF">MM817_02778</name>
</gene>
<evidence type="ECO:0000256" key="2">
    <source>
        <dbReference type="ARBA" id="ARBA00023274"/>
    </source>
</evidence>
<proteinExistence type="predicted"/>
<evidence type="ECO:0000256" key="3">
    <source>
        <dbReference type="ARBA" id="ARBA00035412"/>
    </source>
</evidence>
<evidence type="ECO:0000256" key="1">
    <source>
        <dbReference type="ARBA" id="ARBA00022980"/>
    </source>
</evidence>
<name>A0A9X2AFW5_9BACL</name>
<reference evidence="4" key="1">
    <citation type="submission" date="2022-03" db="EMBL/GenBank/DDBJ databases">
        <title>Draft Genome Sequence of Firmicute Strain S0AB, a Heterotrophic Iron/Sulfur-Oxidizing Extreme Acidophile.</title>
        <authorList>
            <person name="Vergara E."/>
            <person name="Pakostova E."/>
            <person name="Johnson D.B."/>
            <person name="Holmes D.S."/>
        </authorList>
    </citation>
    <scope>NUCLEOTIDE SEQUENCE</scope>
    <source>
        <strain evidence="4">S0AB</strain>
    </source>
</reference>
<protein>
    <recommendedName>
        <fullName evidence="3">50S ribosomal protein L7/L12</fullName>
    </recommendedName>
</protein>
<accession>A0A9X2AFW5</accession>
<dbReference type="GO" id="GO:1990904">
    <property type="term" value="C:ribonucleoprotein complex"/>
    <property type="evidence" value="ECO:0007669"/>
    <property type="project" value="UniProtKB-KW"/>
</dbReference>
<keyword evidence="5" id="KW-1185">Reference proteome</keyword>